<dbReference type="GeneID" id="20239139"/>
<evidence type="ECO:0000256" key="9">
    <source>
        <dbReference type="ARBA" id="ARBA00023180"/>
    </source>
</evidence>
<dbReference type="InterPro" id="IPR027417">
    <property type="entry name" value="P-loop_NTPase"/>
</dbReference>
<dbReference type="Gene3D" id="3.40.50.300">
    <property type="entry name" value="P-loop containing nucleotide triphosphate hydrolases"/>
    <property type="match status" value="1"/>
</dbReference>
<evidence type="ECO:0000256" key="4">
    <source>
        <dbReference type="ARBA" id="ARBA00022692"/>
    </source>
</evidence>
<proteinExistence type="inferred from homology"/>
<keyword evidence="5" id="KW-0735">Signal-anchor</keyword>
<dbReference type="Proteomes" id="UP000030746">
    <property type="component" value="Unassembled WGS sequence"/>
</dbReference>
<comment type="similarity">
    <text evidence="2">Belongs to the galactose-3-O-sulfotransferase family.</text>
</comment>
<dbReference type="InterPro" id="IPR009729">
    <property type="entry name" value="Gal-3-0_sulfotransfrase"/>
</dbReference>
<evidence type="ECO:0008006" key="12">
    <source>
        <dbReference type="Google" id="ProtNLM"/>
    </source>
</evidence>
<dbReference type="PANTHER" id="PTHR14647">
    <property type="entry name" value="GALACTOSE-3-O-SULFOTRANSFERASE"/>
    <property type="match status" value="1"/>
</dbReference>
<sequence length="323" mass="38027">MSETVKNSKQSCSKVKNIAFLKAHKCGSTTASNILQRFGLRENLNFVLPDKTGKWFWVLGHLSSHTVREIIPLPKGEVYNILSVDTVFNKTIYQQLIPNPFYLTIMRDPVERFVSGAYYSISKYKSLMTDGPYPFQQTEMTIKHSDFVFDTSKDIYRVLEESENDFNFVMITEYFDESLVLLKYELCWSTKDIVYITRNVNKAKQGYALSPEDRTLIERKTGVYKNVYDHFKMKLFQEIISHGTDFLNEVFYFKIILKQVHDYCKYPTQDNLQIPSSKWNEKFTINTSECHLMNLTEFPLVSMLQERQRKKLVDEQHKTVNEH</sequence>
<dbReference type="OrthoDB" id="514299at2759"/>
<evidence type="ECO:0000313" key="10">
    <source>
        <dbReference type="EMBL" id="ESO92162.1"/>
    </source>
</evidence>
<evidence type="ECO:0000256" key="8">
    <source>
        <dbReference type="ARBA" id="ARBA00023136"/>
    </source>
</evidence>
<dbReference type="RefSeq" id="XP_009057088.1">
    <property type="nucleotide sequence ID" value="XM_009058840.1"/>
</dbReference>
<keyword evidence="7" id="KW-0333">Golgi apparatus</keyword>
<dbReference type="Pfam" id="PF06990">
    <property type="entry name" value="Gal-3-0_sulfotr"/>
    <property type="match status" value="2"/>
</dbReference>
<keyword evidence="3" id="KW-0808">Transferase</keyword>
<reference evidence="10 11" key="1">
    <citation type="journal article" date="2013" name="Nature">
        <title>Insights into bilaterian evolution from three spiralian genomes.</title>
        <authorList>
            <person name="Simakov O."/>
            <person name="Marletaz F."/>
            <person name="Cho S.J."/>
            <person name="Edsinger-Gonzales E."/>
            <person name="Havlak P."/>
            <person name="Hellsten U."/>
            <person name="Kuo D.H."/>
            <person name="Larsson T."/>
            <person name="Lv J."/>
            <person name="Arendt D."/>
            <person name="Savage R."/>
            <person name="Osoegawa K."/>
            <person name="de Jong P."/>
            <person name="Grimwood J."/>
            <person name="Chapman J.A."/>
            <person name="Shapiro H."/>
            <person name="Aerts A."/>
            <person name="Otillar R.P."/>
            <person name="Terry A.Y."/>
            <person name="Boore J.L."/>
            <person name="Grigoriev I.V."/>
            <person name="Lindberg D.R."/>
            <person name="Seaver E.C."/>
            <person name="Weisblat D.A."/>
            <person name="Putnam N.H."/>
            <person name="Rokhsar D.S."/>
        </authorList>
    </citation>
    <scope>NUCLEOTIDE SEQUENCE [LARGE SCALE GENOMIC DNA]</scope>
</reference>
<keyword evidence="11" id="KW-1185">Reference proteome</keyword>
<dbReference type="AlphaFoldDB" id="V4A606"/>
<dbReference type="GO" id="GO:0000139">
    <property type="term" value="C:Golgi membrane"/>
    <property type="evidence" value="ECO:0007669"/>
    <property type="project" value="UniProtKB-SubCell"/>
</dbReference>
<evidence type="ECO:0000256" key="7">
    <source>
        <dbReference type="ARBA" id="ARBA00023034"/>
    </source>
</evidence>
<name>V4A606_LOTGI</name>
<evidence type="ECO:0000256" key="3">
    <source>
        <dbReference type="ARBA" id="ARBA00022679"/>
    </source>
</evidence>
<keyword evidence="6" id="KW-1133">Transmembrane helix</keyword>
<evidence type="ECO:0000313" key="11">
    <source>
        <dbReference type="Proteomes" id="UP000030746"/>
    </source>
</evidence>
<keyword evidence="8" id="KW-0472">Membrane</keyword>
<evidence type="ECO:0000256" key="2">
    <source>
        <dbReference type="ARBA" id="ARBA00008124"/>
    </source>
</evidence>
<organism evidence="10 11">
    <name type="scientific">Lottia gigantea</name>
    <name type="common">Giant owl limpet</name>
    <dbReference type="NCBI Taxonomy" id="225164"/>
    <lineage>
        <taxon>Eukaryota</taxon>
        <taxon>Metazoa</taxon>
        <taxon>Spiralia</taxon>
        <taxon>Lophotrochozoa</taxon>
        <taxon>Mollusca</taxon>
        <taxon>Gastropoda</taxon>
        <taxon>Patellogastropoda</taxon>
        <taxon>Lottioidea</taxon>
        <taxon>Lottiidae</taxon>
        <taxon>Lottia</taxon>
    </lineage>
</organism>
<dbReference type="OMA" id="HLDARLY"/>
<evidence type="ECO:0000256" key="6">
    <source>
        <dbReference type="ARBA" id="ARBA00022989"/>
    </source>
</evidence>
<protein>
    <recommendedName>
        <fullName evidence="12">Sulfotransferase domain-containing protein</fullName>
    </recommendedName>
</protein>
<dbReference type="SUPFAM" id="SSF52540">
    <property type="entry name" value="P-loop containing nucleoside triphosphate hydrolases"/>
    <property type="match status" value="1"/>
</dbReference>
<keyword evidence="9" id="KW-0325">Glycoprotein</keyword>
<keyword evidence="4" id="KW-0812">Transmembrane</keyword>
<dbReference type="PANTHER" id="PTHR14647:SF87">
    <property type="entry name" value="PUTATIVE-RELATED"/>
    <property type="match status" value="1"/>
</dbReference>
<dbReference type="GO" id="GO:0009247">
    <property type="term" value="P:glycolipid biosynthetic process"/>
    <property type="evidence" value="ECO:0007669"/>
    <property type="project" value="InterPro"/>
</dbReference>
<accession>V4A606</accession>
<dbReference type="GO" id="GO:0001733">
    <property type="term" value="F:galactosylceramide sulfotransferase activity"/>
    <property type="evidence" value="ECO:0007669"/>
    <property type="project" value="InterPro"/>
</dbReference>
<gene>
    <name evidence="10" type="ORF">LOTGIDRAFT_162814</name>
</gene>
<dbReference type="KEGG" id="lgi:LOTGIDRAFT_162814"/>
<comment type="subcellular location">
    <subcellularLocation>
        <location evidence="1">Golgi apparatus membrane</location>
        <topology evidence="1">Single-pass type II membrane protein</topology>
    </subcellularLocation>
</comment>
<dbReference type="CTD" id="20239139"/>
<evidence type="ECO:0000256" key="1">
    <source>
        <dbReference type="ARBA" id="ARBA00004323"/>
    </source>
</evidence>
<dbReference type="HOGENOM" id="CLU_040616_0_0_1"/>
<dbReference type="EMBL" id="KB202124">
    <property type="protein sequence ID" value="ESO92162.1"/>
    <property type="molecule type" value="Genomic_DNA"/>
</dbReference>
<evidence type="ECO:0000256" key="5">
    <source>
        <dbReference type="ARBA" id="ARBA00022968"/>
    </source>
</evidence>